<evidence type="ECO:0000313" key="2">
    <source>
        <dbReference type="Proteomes" id="UP000315888"/>
    </source>
</evidence>
<name>A0A8B5UHJ9_ACIBA</name>
<evidence type="ECO:0000313" key="1">
    <source>
        <dbReference type="EMBL" id="TPU64228.1"/>
    </source>
</evidence>
<reference evidence="1 2" key="1">
    <citation type="submission" date="2019-06" db="EMBL/GenBank/DDBJ databases">
        <title>A Diverse Panel of Clinical Acinetobacter baumannii for Research Use.</title>
        <authorList>
            <person name="Mcgann P."/>
            <person name="Snesrud E."/>
            <person name="Galac M.R."/>
        </authorList>
    </citation>
    <scope>NUCLEOTIDE SEQUENCE [LARGE SCALE GENOMIC DNA]</scope>
    <source>
        <strain evidence="1 2">MRSN14237</strain>
    </source>
</reference>
<organism evidence="1 2">
    <name type="scientific">Acinetobacter baumannii</name>
    <dbReference type="NCBI Taxonomy" id="470"/>
    <lineage>
        <taxon>Bacteria</taxon>
        <taxon>Pseudomonadati</taxon>
        <taxon>Pseudomonadota</taxon>
        <taxon>Gammaproteobacteria</taxon>
        <taxon>Moraxellales</taxon>
        <taxon>Moraxellaceae</taxon>
        <taxon>Acinetobacter</taxon>
        <taxon>Acinetobacter calcoaceticus/baumannii complex</taxon>
    </lineage>
</organism>
<comment type="caution">
    <text evidence="1">The sequence shown here is derived from an EMBL/GenBank/DDBJ whole genome shotgun (WGS) entry which is preliminary data.</text>
</comment>
<accession>A0A8B5UHJ9</accession>
<dbReference type="RefSeq" id="WP_002004819.1">
    <property type="nucleotide sequence ID" value="NZ_CAUZGP010000003.1"/>
</dbReference>
<dbReference type="EMBL" id="VHGY01000026">
    <property type="protein sequence ID" value="TPU64228.1"/>
    <property type="molecule type" value="Genomic_DNA"/>
</dbReference>
<gene>
    <name evidence="1" type="ORF">FJU42_09745</name>
</gene>
<protein>
    <submittedName>
        <fullName evidence="1">Uncharacterized protein</fullName>
    </submittedName>
</protein>
<dbReference type="AlphaFoldDB" id="A0A8B5UHJ9"/>
<dbReference type="Proteomes" id="UP000315888">
    <property type="component" value="Unassembled WGS sequence"/>
</dbReference>
<sequence length="75" mass="8870">MILDEIQKAYFKNNFSNDIAVTLEISQSSYHEMLKEDDRVIRIGRPNENGELIHMFGRPVKVIASDDFTWRWVKL</sequence>
<proteinExistence type="predicted"/>